<evidence type="ECO:0000313" key="7">
    <source>
        <dbReference type="Proteomes" id="UP001153292"/>
    </source>
</evidence>
<dbReference type="SUPFAM" id="SSF56327">
    <property type="entry name" value="LDH C-terminal domain-like"/>
    <property type="match status" value="1"/>
</dbReference>
<proteinExistence type="predicted"/>
<evidence type="ECO:0000256" key="1">
    <source>
        <dbReference type="ARBA" id="ARBA00023002"/>
    </source>
</evidence>
<keyword evidence="7" id="KW-1185">Reference proteome</keyword>
<evidence type="ECO:0000256" key="3">
    <source>
        <dbReference type="SAM" id="MobiDB-lite"/>
    </source>
</evidence>
<dbReference type="Pfam" id="PF02866">
    <property type="entry name" value="Ldh_1_C"/>
    <property type="match status" value="1"/>
</dbReference>
<evidence type="ECO:0008006" key="8">
    <source>
        <dbReference type="Google" id="ProtNLM"/>
    </source>
</evidence>
<dbReference type="InterPro" id="IPR001557">
    <property type="entry name" value="L-lactate/malate_DH"/>
</dbReference>
<dbReference type="PRINTS" id="PR00086">
    <property type="entry name" value="LLDHDRGNASE"/>
</dbReference>
<accession>A0ABN8L3X1</accession>
<reference evidence="6" key="1">
    <citation type="submission" date="2021-12" db="EMBL/GenBank/DDBJ databases">
        <authorList>
            <person name="King R."/>
        </authorList>
    </citation>
    <scope>NUCLEOTIDE SEQUENCE</scope>
</reference>
<dbReference type="PANTHER" id="PTHR43128:SF16">
    <property type="entry name" value="L-LACTATE DEHYDROGENASE"/>
    <property type="match status" value="1"/>
</dbReference>
<feature type="region of interest" description="Disordered" evidence="3">
    <location>
        <begin position="17"/>
        <end position="44"/>
    </location>
</feature>
<evidence type="ECO:0000259" key="5">
    <source>
        <dbReference type="Pfam" id="PF02866"/>
    </source>
</evidence>
<dbReference type="Gene3D" id="3.90.110.10">
    <property type="entry name" value="Lactate dehydrogenase/glycoside hydrolase, family 4, C-terminal"/>
    <property type="match status" value="1"/>
</dbReference>
<dbReference type="PANTHER" id="PTHR43128">
    <property type="entry name" value="L-2-HYDROXYCARBOXYLATE DEHYDROGENASE (NAD(P)(+))"/>
    <property type="match status" value="1"/>
</dbReference>
<sequence length="402" mass="44695">MRRYLQTLSRMLYLRSKPKPNMKPHINSMITSTPQLKELQPHERMQARVEKPIDDHQKSGKSEPKKTEYQSTFDQLFRSLTRTAYRPNNKVSIIGAGDTGMAAVFSLLTKGITNDISIIDFNDEKLKGELMDLQFGSKFLPNVRLRAGKDFAISSDSKICVLAPCCTSVHDDENVDQVQVNAEVLKAVIPQLLKYSPNTILLVAIDPVDMFSYLAWQISELPKGRVIGTGTNLYTATFQYLLADRLGLSPSACHGYIIGENGYSCVPVWSGVTAGGVHLQRLNPDIGTENDPENWAELHRQVLLGEQEVRDHKGGNSWATALSIADICASVLYDKNCVRPLSTYVKGEYNINDEVFLSVPCVVGGAGVTDIVRLPLSPTEITQLQRSADIIKIDQNRMKIVQ</sequence>
<protein>
    <recommendedName>
        <fullName evidence="8">L-lactate dehydrogenase</fullName>
    </recommendedName>
</protein>
<dbReference type="Proteomes" id="UP001153292">
    <property type="component" value="Chromosome 2"/>
</dbReference>
<evidence type="ECO:0000259" key="4">
    <source>
        <dbReference type="Pfam" id="PF00056"/>
    </source>
</evidence>
<dbReference type="SUPFAM" id="SSF51735">
    <property type="entry name" value="NAD(P)-binding Rossmann-fold domains"/>
    <property type="match status" value="1"/>
</dbReference>
<keyword evidence="2" id="KW-0520">NAD</keyword>
<gene>
    <name evidence="6" type="ORF">CHILSU_LOCUS5309</name>
</gene>
<feature type="domain" description="Lactate/malate dehydrogenase N-terminal" evidence="4">
    <location>
        <begin position="90"/>
        <end position="228"/>
    </location>
</feature>
<dbReference type="Gene3D" id="3.40.50.720">
    <property type="entry name" value="NAD(P)-binding Rossmann-like Domain"/>
    <property type="match status" value="1"/>
</dbReference>
<dbReference type="InterPro" id="IPR001236">
    <property type="entry name" value="Lactate/malate_DH_N"/>
</dbReference>
<evidence type="ECO:0000256" key="2">
    <source>
        <dbReference type="ARBA" id="ARBA00023027"/>
    </source>
</evidence>
<dbReference type="Pfam" id="PF00056">
    <property type="entry name" value="Ldh_1_N"/>
    <property type="match status" value="1"/>
</dbReference>
<dbReference type="InterPro" id="IPR036291">
    <property type="entry name" value="NAD(P)-bd_dom_sf"/>
</dbReference>
<organism evidence="6 7">
    <name type="scientific">Chilo suppressalis</name>
    <name type="common">Asiatic rice borer moth</name>
    <dbReference type="NCBI Taxonomy" id="168631"/>
    <lineage>
        <taxon>Eukaryota</taxon>
        <taxon>Metazoa</taxon>
        <taxon>Ecdysozoa</taxon>
        <taxon>Arthropoda</taxon>
        <taxon>Hexapoda</taxon>
        <taxon>Insecta</taxon>
        <taxon>Pterygota</taxon>
        <taxon>Neoptera</taxon>
        <taxon>Endopterygota</taxon>
        <taxon>Lepidoptera</taxon>
        <taxon>Glossata</taxon>
        <taxon>Ditrysia</taxon>
        <taxon>Pyraloidea</taxon>
        <taxon>Crambidae</taxon>
        <taxon>Crambinae</taxon>
        <taxon>Chilo</taxon>
    </lineage>
</organism>
<evidence type="ECO:0000313" key="6">
    <source>
        <dbReference type="EMBL" id="CAH2985479.1"/>
    </source>
</evidence>
<feature type="domain" description="Lactate/malate dehydrogenase C-terminal" evidence="5">
    <location>
        <begin position="231"/>
        <end position="394"/>
    </location>
</feature>
<dbReference type="InterPro" id="IPR015955">
    <property type="entry name" value="Lactate_DH/Glyco_Ohase_4_C"/>
</dbReference>
<keyword evidence="1" id="KW-0560">Oxidoreductase</keyword>
<name>A0ABN8L3X1_CHISP</name>
<dbReference type="EMBL" id="OU963895">
    <property type="protein sequence ID" value="CAH2985479.1"/>
    <property type="molecule type" value="Genomic_DNA"/>
</dbReference>
<dbReference type="InterPro" id="IPR022383">
    <property type="entry name" value="Lactate/malate_DH_C"/>
</dbReference>
<feature type="region of interest" description="Disordered" evidence="3">
    <location>
        <begin position="49"/>
        <end position="68"/>
    </location>
</feature>